<proteinExistence type="predicted"/>
<evidence type="ECO:0000313" key="2">
    <source>
        <dbReference type="Proteomes" id="UP001215598"/>
    </source>
</evidence>
<name>A0AAD7N3C6_9AGAR</name>
<dbReference type="Proteomes" id="UP001215598">
    <property type="component" value="Unassembled WGS sequence"/>
</dbReference>
<organism evidence="1 2">
    <name type="scientific">Mycena metata</name>
    <dbReference type="NCBI Taxonomy" id="1033252"/>
    <lineage>
        <taxon>Eukaryota</taxon>
        <taxon>Fungi</taxon>
        <taxon>Dikarya</taxon>
        <taxon>Basidiomycota</taxon>
        <taxon>Agaricomycotina</taxon>
        <taxon>Agaricomycetes</taxon>
        <taxon>Agaricomycetidae</taxon>
        <taxon>Agaricales</taxon>
        <taxon>Marasmiineae</taxon>
        <taxon>Mycenaceae</taxon>
        <taxon>Mycena</taxon>
    </lineage>
</organism>
<evidence type="ECO:0000313" key="1">
    <source>
        <dbReference type="EMBL" id="KAJ7743813.1"/>
    </source>
</evidence>
<dbReference type="EMBL" id="JARKIB010000089">
    <property type="protein sequence ID" value="KAJ7743813.1"/>
    <property type="molecule type" value="Genomic_DNA"/>
</dbReference>
<reference evidence="1" key="1">
    <citation type="submission" date="2023-03" db="EMBL/GenBank/DDBJ databases">
        <title>Massive genome expansion in bonnet fungi (Mycena s.s.) driven by repeated elements and novel gene families across ecological guilds.</title>
        <authorList>
            <consortium name="Lawrence Berkeley National Laboratory"/>
            <person name="Harder C.B."/>
            <person name="Miyauchi S."/>
            <person name="Viragh M."/>
            <person name="Kuo A."/>
            <person name="Thoen E."/>
            <person name="Andreopoulos B."/>
            <person name="Lu D."/>
            <person name="Skrede I."/>
            <person name="Drula E."/>
            <person name="Henrissat B."/>
            <person name="Morin E."/>
            <person name="Kohler A."/>
            <person name="Barry K."/>
            <person name="LaButti K."/>
            <person name="Morin E."/>
            <person name="Salamov A."/>
            <person name="Lipzen A."/>
            <person name="Mereny Z."/>
            <person name="Hegedus B."/>
            <person name="Baldrian P."/>
            <person name="Stursova M."/>
            <person name="Weitz H."/>
            <person name="Taylor A."/>
            <person name="Grigoriev I.V."/>
            <person name="Nagy L.G."/>
            <person name="Martin F."/>
            <person name="Kauserud H."/>
        </authorList>
    </citation>
    <scope>NUCLEOTIDE SEQUENCE</scope>
    <source>
        <strain evidence="1">CBHHK182m</strain>
    </source>
</reference>
<protein>
    <submittedName>
        <fullName evidence="1">Uncharacterized protein</fullName>
    </submittedName>
</protein>
<sequence>MSSLQSGPATALPPYSFKLRCPETQCPKIHDAPPAAKLDKEPATLKPTLNHNSVGKPKTRELGTVIINGEAHTKESFLDNVVNPVGGEHKKGFLCEEFSNMDATWMLDQILGIQDRAKLEGSTHIQGNHLLLEESQQEAICSLSHLSTLVQNGMVLPDNKVYFLALSPEQHTNAITIEHAKGYTAWHHKIEPMIRMRNRFVDLYMAYGPVIFLDPFWDVHTLTKDTWMPHKGYLDEGLPRAAQTLC</sequence>
<gene>
    <name evidence="1" type="ORF">B0H16DRAFT_1463485</name>
</gene>
<accession>A0AAD7N3C6</accession>
<dbReference type="AlphaFoldDB" id="A0AAD7N3C6"/>
<keyword evidence="2" id="KW-1185">Reference proteome</keyword>
<comment type="caution">
    <text evidence="1">The sequence shown here is derived from an EMBL/GenBank/DDBJ whole genome shotgun (WGS) entry which is preliminary data.</text>
</comment>